<name>A0ABR3SZT4_9PEZI</name>
<accession>A0ABR3SZT4</accession>
<comment type="caution">
    <text evidence="1">The sequence shown here is derived from an EMBL/GenBank/DDBJ whole genome shotgun (WGS) entry which is preliminary data.</text>
</comment>
<protein>
    <submittedName>
        <fullName evidence="1">Uncharacterized protein</fullName>
    </submittedName>
</protein>
<dbReference type="EMBL" id="JAJVDC020000026">
    <property type="protein sequence ID" value="KAL1632825.1"/>
    <property type="molecule type" value="Genomic_DNA"/>
</dbReference>
<sequence length="335" mass="38249">MRPTNESDIRLDELVIETANLLSESHTLKTLHLSPPLLGSAVPFAVKRLDSLTMPITNSLHHDPDFAKLLKLFQIPSLRKVELDQMLRLNCVVPDDCRQPGTSNVAHLEFSLCGPVSEEIAHLLSWPKDLQTLVFKEGMAEGLNRFVYDSGDTNALKLQEALRPVEKTLEDLNLDLVNTYSDGLTDGPLPNDAFQSFTKLRRLRIPINMLIEFEDDEDTYDDNELIPHGSTWSIHSQFPHCIEELEFVISEEWWWGDWETNVPSKETKELFAYVSGLADGNEIHYPNLIRVLISNELGDLGYGYNDTRVERDYVREFIDRLQSSGISVSIFHRNL</sequence>
<evidence type="ECO:0000313" key="1">
    <source>
        <dbReference type="EMBL" id="KAL1632825.1"/>
    </source>
</evidence>
<organism evidence="1 2">
    <name type="scientific">Neofusicoccum ribis</name>
    <dbReference type="NCBI Taxonomy" id="45134"/>
    <lineage>
        <taxon>Eukaryota</taxon>
        <taxon>Fungi</taxon>
        <taxon>Dikarya</taxon>
        <taxon>Ascomycota</taxon>
        <taxon>Pezizomycotina</taxon>
        <taxon>Dothideomycetes</taxon>
        <taxon>Dothideomycetes incertae sedis</taxon>
        <taxon>Botryosphaeriales</taxon>
        <taxon>Botryosphaeriaceae</taxon>
        <taxon>Neofusicoccum</taxon>
    </lineage>
</organism>
<gene>
    <name evidence="1" type="ORF">SLS56_003315</name>
</gene>
<reference evidence="1 2" key="1">
    <citation type="submission" date="2024-02" db="EMBL/GenBank/DDBJ databases">
        <title>De novo assembly and annotation of 12 fungi associated with fruit tree decline syndrome in Ontario, Canada.</title>
        <authorList>
            <person name="Sulman M."/>
            <person name="Ellouze W."/>
            <person name="Ilyukhin E."/>
        </authorList>
    </citation>
    <scope>NUCLEOTIDE SEQUENCE [LARGE SCALE GENOMIC DNA]</scope>
    <source>
        <strain evidence="1 2">M1-105</strain>
    </source>
</reference>
<evidence type="ECO:0000313" key="2">
    <source>
        <dbReference type="Proteomes" id="UP001521116"/>
    </source>
</evidence>
<keyword evidence="2" id="KW-1185">Reference proteome</keyword>
<proteinExistence type="predicted"/>
<dbReference type="Proteomes" id="UP001521116">
    <property type="component" value="Unassembled WGS sequence"/>
</dbReference>